<sequence length="168" mass="18721">MKSILTFILLLAGTCSFAQSENPFQRLHYLLGDWVAEGTSVEGSGYYSFKEDLDQHILVRRNHADVPATAERKAVSHDDLMVIYADKYQKAAKALYTDNEGHVIHYTLSASEDGKTITFLSAAAGPMPIFKLIYAFSDENNVTITFQVAQANAPEDFHTYISGKAHRK</sequence>
<feature type="chain" id="PRO_5015414250" description="DUF1579 domain-containing protein" evidence="1">
    <location>
        <begin position="19"/>
        <end position="168"/>
    </location>
</feature>
<dbReference type="EMBL" id="QCYK01000002">
    <property type="protein sequence ID" value="PUZ25954.1"/>
    <property type="molecule type" value="Genomic_DNA"/>
</dbReference>
<accession>A0A2T7BI57</accession>
<evidence type="ECO:0000256" key="1">
    <source>
        <dbReference type="SAM" id="SignalP"/>
    </source>
</evidence>
<proteinExistence type="predicted"/>
<evidence type="ECO:0008006" key="4">
    <source>
        <dbReference type="Google" id="ProtNLM"/>
    </source>
</evidence>
<evidence type="ECO:0000313" key="3">
    <source>
        <dbReference type="Proteomes" id="UP000244450"/>
    </source>
</evidence>
<feature type="signal peptide" evidence="1">
    <location>
        <begin position="1"/>
        <end position="18"/>
    </location>
</feature>
<dbReference type="Proteomes" id="UP000244450">
    <property type="component" value="Unassembled WGS sequence"/>
</dbReference>
<dbReference type="AlphaFoldDB" id="A0A2T7BI57"/>
<keyword evidence="3" id="KW-1185">Reference proteome</keyword>
<organism evidence="2 3">
    <name type="scientific">Chitinophaga parva</name>
    <dbReference type="NCBI Taxonomy" id="2169414"/>
    <lineage>
        <taxon>Bacteria</taxon>
        <taxon>Pseudomonadati</taxon>
        <taxon>Bacteroidota</taxon>
        <taxon>Chitinophagia</taxon>
        <taxon>Chitinophagales</taxon>
        <taxon>Chitinophagaceae</taxon>
        <taxon>Chitinophaga</taxon>
    </lineage>
</organism>
<reference evidence="2 3" key="1">
    <citation type="submission" date="2018-04" db="EMBL/GenBank/DDBJ databases">
        <title>Chitinophaga fuyangensis sp. nov., isolated from soil in a chemical factory.</title>
        <authorList>
            <person name="Chen K."/>
        </authorList>
    </citation>
    <scope>NUCLEOTIDE SEQUENCE [LARGE SCALE GENOMIC DNA]</scope>
    <source>
        <strain evidence="2 3">LY-1</strain>
    </source>
</reference>
<evidence type="ECO:0000313" key="2">
    <source>
        <dbReference type="EMBL" id="PUZ25954.1"/>
    </source>
</evidence>
<comment type="caution">
    <text evidence="2">The sequence shown here is derived from an EMBL/GenBank/DDBJ whole genome shotgun (WGS) entry which is preliminary data.</text>
</comment>
<gene>
    <name evidence="2" type="ORF">DCC81_17060</name>
</gene>
<dbReference type="OrthoDB" id="677444at2"/>
<name>A0A2T7BI57_9BACT</name>
<dbReference type="RefSeq" id="WP_108687793.1">
    <property type="nucleotide sequence ID" value="NZ_QCYK01000002.1"/>
</dbReference>
<keyword evidence="1" id="KW-0732">Signal</keyword>
<protein>
    <recommendedName>
        <fullName evidence="4">DUF1579 domain-containing protein</fullName>
    </recommendedName>
</protein>